<keyword evidence="4 5" id="KW-0472">Membrane</keyword>
<dbReference type="GO" id="GO:0055085">
    <property type="term" value="P:transmembrane transport"/>
    <property type="evidence" value="ECO:0007669"/>
    <property type="project" value="InterPro"/>
</dbReference>
<feature type="transmembrane region" description="Helical" evidence="5">
    <location>
        <begin position="260"/>
        <end position="281"/>
    </location>
</feature>
<organism evidence="7 8">
    <name type="scientific">Vineibacter terrae</name>
    <dbReference type="NCBI Taxonomy" id="2586908"/>
    <lineage>
        <taxon>Bacteria</taxon>
        <taxon>Pseudomonadati</taxon>
        <taxon>Pseudomonadota</taxon>
        <taxon>Alphaproteobacteria</taxon>
        <taxon>Hyphomicrobiales</taxon>
        <taxon>Vineibacter</taxon>
    </lineage>
</organism>
<keyword evidence="5" id="KW-0813">Transport</keyword>
<evidence type="ECO:0000256" key="2">
    <source>
        <dbReference type="ARBA" id="ARBA00022692"/>
    </source>
</evidence>
<evidence type="ECO:0000259" key="6">
    <source>
        <dbReference type="PROSITE" id="PS50928"/>
    </source>
</evidence>
<dbReference type="AlphaFoldDB" id="A0A5C8PQP7"/>
<dbReference type="Pfam" id="PF00528">
    <property type="entry name" value="BPD_transp_1"/>
    <property type="match status" value="1"/>
</dbReference>
<dbReference type="Proteomes" id="UP000321638">
    <property type="component" value="Unassembled WGS sequence"/>
</dbReference>
<evidence type="ECO:0000256" key="1">
    <source>
        <dbReference type="ARBA" id="ARBA00004651"/>
    </source>
</evidence>
<feature type="transmembrane region" description="Helical" evidence="5">
    <location>
        <begin position="301"/>
        <end position="324"/>
    </location>
</feature>
<proteinExistence type="inferred from homology"/>
<reference evidence="7 8" key="1">
    <citation type="submission" date="2019-06" db="EMBL/GenBank/DDBJ databases">
        <title>New taxonomy in bacterial strain CC-CFT640, isolated from vineyard.</title>
        <authorList>
            <person name="Lin S.-Y."/>
            <person name="Tsai C.-F."/>
            <person name="Young C.-C."/>
        </authorList>
    </citation>
    <scope>NUCLEOTIDE SEQUENCE [LARGE SCALE GENOMIC DNA]</scope>
    <source>
        <strain evidence="7 8">CC-CFT640</strain>
    </source>
</reference>
<name>A0A5C8PQP7_9HYPH</name>
<feature type="transmembrane region" description="Helical" evidence="5">
    <location>
        <begin position="107"/>
        <end position="129"/>
    </location>
</feature>
<feature type="domain" description="ABC transmembrane type-1" evidence="6">
    <location>
        <begin position="108"/>
        <end position="324"/>
    </location>
</feature>
<gene>
    <name evidence="7" type="ORF">FHP25_09810</name>
</gene>
<keyword evidence="2 5" id="KW-0812">Transmembrane</keyword>
<comment type="similarity">
    <text evidence="5">Belongs to the binding-protein-dependent transport system permease family.</text>
</comment>
<comment type="caution">
    <text evidence="7">The sequence shown here is derived from an EMBL/GenBank/DDBJ whole genome shotgun (WGS) entry which is preliminary data.</text>
</comment>
<keyword evidence="8" id="KW-1185">Reference proteome</keyword>
<evidence type="ECO:0000256" key="5">
    <source>
        <dbReference type="RuleBase" id="RU363032"/>
    </source>
</evidence>
<dbReference type="SUPFAM" id="SSF161098">
    <property type="entry name" value="MetI-like"/>
    <property type="match status" value="1"/>
</dbReference>
<dbReference type="GO" id="GO:0005886">
    <property type="term" value="C:plasma membrane"/>
    <property type="evidence" value="ECO:0007669"/>
    <property type="project" value="UniProtKB-SubCell"/>
</dbReference>
<dbReference type="OrthoDB" id="9805855at2"/>
<protein>
    <submittedName>
        <fullName evidence="7">ABC transporter permease</fullName>
    </submittedName>
</protein>
<keyword evidence="3 5" id="KW-1133">Transmembrane helix</keyword>
<dbReference type="Gene3D" id="1.10.3720.10">
    <property type="entry name" value="MetI-like"/>
    <property type="match status" value="1"/>
</dbReference>
<dbReference type="EMBL" id="VDUZ01000008">
    <property type="protein sequence ID" value="TXL77704.1"/>
    <property type="molecule type" value="Genomic_DNA"/>
</dbReference>
<evidence type="ECO:0000256" key="3">
    <source>
        <dbReference type="ARBA" id="ARBA00022989"/>
    </source>
</evidence>
<dbReference type="CDD" id="cd06261">
    <property type="entry name" value="TM_PBP2"/>
    <property type="match status" value="1"/>
</dbReference>
<accession>A0A5C8PQP7</accession>
<comment type="subcellular location">
    <subcellularLocation>
        <location evidence="1 5">Cell membrane</location>
        <topology evidence="1 5">Multi-pass membrane protein</topology>
    </subcellularLocation>
</comment>
<dbReference type="PROSITE" id="PS50928">
    <property type="entry name" value="ABC_TM1"/>
    <property type="match status" value="1"/>
</dbReference>
<dbReference type="InterPro" id="IPR000515">
    <property type="entry name" value="MetI-like"/>
</dbReference>
<dbReference type="PANTHER" id="PTHR43376:SF1">
    <property type="entry name" value="OLIGOPEPTIDE TRANSPORT SYSTEM PERMEASE PROTEIN"/>
    <property type="match status" value="1"/>
</dbReference>
<feature type="transmembrane region" description="Helical" evidence="5">
    <location>
        <begin position="141"/>
        <end position="172"/>
    </location>
</feature>
<feature type="transmembrane region" description="Helical" evidence="5">
    <location>
        <begin position="12"/>
        <end position="29"/>
    </location>
</feature>
<evidence type="ECO:0000256" key="4">
    <source>
        <dbReference type="ARBA" id="ARBA00023136"/>
    </source>
</evidence>
<evidence type="ECO:0000313" key="8">
    <source>
        <dbReference type="Proteomes" id="UP000321638"/>
    </source>
</evidence>
<dbReference type="PANTHER" id="PTHR43376">
    <property type="entry name" value="OLIGOPEPTIDE TRANSPORT SYSTEM PERMEASE PROTEIN"/>
    <property type="match status" value="1"/>
</dbReference>
<dbReference type="InterPro" id="IPR035906">
    <property type="entry name" value="MetI-like_sf"/>
</dbReference>
<feature type="transmembrane region" description="Helical" evidence="5">
    <location>
        <begin position="192"/>
        <end position="217"/>
    </location>
</feature>
<sequence length="334" mass="36087">MPGYAAYLLSRLGQFVLVVFIGMNISFIVTHSTPIDPVEQTIAAATQYGSTNPEAIALMRQSLRELYGLEGGLGAQYVAFWRRIAVGDFGPSLSAFPTPVAVLVGRAIPWTVGLLVVSTVLTWILGNALGGLAGYYRKNRVLRFAGILAMAFHPIPYYIVAFILLITFGYLWPVLPISGGYMMNMERGFNLGFIMSLLEHSILPILSLVLVGLGGWFMGMRSLVSNVVTEDYVTYAELGGVSRRRILVSYVMRNALVPQVTGLAMSLGAIFNGAIITEQVFGYPGIGTLLVSAVHAGDYSLVLGITSVSIVAVSAAVLMIDLLYPLLDPRVRAR</sequence>
<dbReference type="RefSeq" id="WP_147846744.1">
    <property type="nucleotide sequence ID" value="NZ_VDUZ01000008.1"/>
</dbReference>
<evidence type="ECO:0000313" key="7">
    <source>
        <dbReference type="EMBL" id="TXL77704.1"/>
    </source>
</evidence>